<dbReference type="InterPro" id="IPR047114">
    <property type="entry name" value="YciF"/>
</dbReference>
<gene>
    <name evidence="1" type="ORF">OB960_10095</name>
</gene>
<evidence type="ECO:0000313" key="1">
    <source>
        <dbReference type="EMBL" id="MCU4741746.1"/>
    </source>
</evidence>
<sequence length="168" mass="19453">MTIDTLDELFVHKLCQQYYAERKLVDALDEMAIDATNDRISEGFADHRDETRRHVDRLETVFDEIGRQPEERTNELIDALEAERTEIERQIGDDDLLNTYYLGAGMMTERMEMTAYESLLTMAKQLEMGSEITDPIEANLDEEQSAYRELDAMSTASDLKSLWNRLTS</sequence>
<name>A0AAP2YY95_9EURY</name>
<evidence type="ECO:0000313" key="2">
    <source>
        <dbReference type="Proteomes" id="UP001321018"/>
    </source>
</evidence>
<dbReference type="SUPFAM" id="SSF47240">
    <property type="entry name" value="Ferritin-like"/>
    <property type="match status" value="1"/>
</dbReference>
<dbReference type="InterPro" id="IPR009078">
    <property type="entry name" value="Ferritin-like_SF"/>
</dbReference>
<dbReference type="Pfam" id="PF05974">
    <property type="entry name" value="DUF892"/>
    <property type="match status" value="1"/>
</dbReference>
<dbReference type="AlphaFoldDB" id="A0AAP2YY95"/>
<dbReference type="PANTHER" id="PTHR30565:SF9">
    <property type="entry name" value="PROTEIN YCIF"/>
    <property type="match status" value="1"/>
</dbReference>
<dbReference type="Gene3D" id="1.20.1260.10">
    <property type="match status" value="1"/>
</dbReference>
<dbReference type="EMBL" id="JAOPKA010000005">
    <property type="protein sequence ID" value="MCU4741746.1"/>
    <property type="molecule type" value="Genomic_DNA"/>
</dbReference>
<proteinExistence type="predicted"/>
<dbReference type="PANTHER" id="PTHR30565">
    <property type="entry name" value="PROTEIN YCIF"/>
    <property type="match status" value="1"/>
</dbReference>
<dbReference type="InterPro" id="IPR012347">
    <property type="entry name" value="Ferritin-like"/>
</dbReference>
<reference evidence="1" key="1">
    <citation type="submission" date="2022-09" db="EMBL/GenBank/DDBJ databases">
        <title>Enrichment on poylsaccharides allowed isolation of novel metabolic and taxonomic groups of Haloarchaea.</title>
        <authorList>
            <person name="Sorokin D.Y."/>
            <person name="Elcheninov A.G."/>
            <person name="Khizhniak T.V."/>
            <person name="Kolganova T.V."/>
            <person name="Kublanov I.V."/>
        </authorList>
    </citation>
    <scope>NUCLEOTIDE SEQUENCE</scope>
    <source>
        <strain evidence="1">AArc-xg1-1</strain>
    </source>
</reference>
<dbReference type="InterPro" id="IPR010287">
    <property type="entry name" value="DUF892_YciF-like"/>
</dbReference>
<protein>
    <submittedName>
        <fullName evidence="1">Ferritin-like domain-containing protein</fullName>
    </submittedName>
</protein>
<dbReference type="Proteomes" id="UP001321018">
    <property type="component" value="Unassembled WGS sequence"/>
</dbReference>
<organism evidence="1 2">
    <name type="scientific">Natronoglomus mannanivorans</name>
    <dbReference type="NCBI Taxonomy" id="2979990"/>
    <lineage>
        <taxon>Archaea</taxon>
        <taxon>Methanobacteriati</taxon>
        <taxon>Methanobacteriota</taxon>
        <taxon>Stenosarchaea group</taxon>
        <taxon>Halobacteria</taxon>
        <taxon>Halobacteriales</taxon>
        <taxon>Natrialbaceae</taxon>
        <taxon>Natronoglomus</taxon>
    </lineage>
</organism>
<comment type="caution">
    <text evidence="1">The sequence shown here is derived from an EMBL/GenBank/DDBJ whole genome shotgun (WGS) entry which is preliminary data.</text>
</comment>
<accession>A0AAP2YY95</accession>
<dbReference type="RefSeq" id="WP_338003579.1">
    <property type="nucleotide sequence ID" value="NZ_JAOPKA010000005.1"/>
</dbReference>